<evidence type="ECO:0000256" key="1">
    <source>
        <dbReference type="SAM" id="MobiDB-lite"/>
    </source>
</evidence>
<name>A0A9N8GZR0_9STRA</name>
<gene>
    <name evidence="2" type="ORF">SEMRO_7_G006130.1</name>
</gene>
<feature type="compositionally biased region" description="Basic and acidic residues" evidence="1">
    <location>
        <begin position="107"/>
        <end position="125"/>
    </location>
</feature>
<keyword evidence="3" id="KW-1185">Reference proteome</keyword>
<proteinExistence type="predicted"/>
<reference evidence="2" key="1">
    <citation type="submission" date="2020-06" db="EMBL/GenBank/DDBJ databases">
        <authorList>
            <consortium name="Plant Systems Biology data submission"/>
        </authorList>
    </citation>
    <scope>NUCLEOTIDE SEQUENCE</scope>
    <source>
        <strain evidence="2">D6</strain>
    </source>
</reference>
<protein>
    <submittedName>
        <fullName evidence="2">Uncharacterized protein</fullName>
    </submittedName>
</protein>
<feature type="region of interest" description="Disordered" evidence="1">
    <location>
        <begin position="28"/>
        <end position="134"/>
    </location>
</feature>
<feature type="compositionally biased region" description="Low complexity" evidence="1">
    <location>
        <begin position="72"/>
        <end position="97"/>
    </location>
</feature>
<feature type="compositionally biased region" description="Basic and acidic residues" evidence="1">
    <location>
        <begin position="30"/>
        <end position="45"/>
    </location>
</feature>
<dbReference type="EMBL" id="CAICTM010000007">
    <property type="protein sequence ID" value="CAB9496643.1"/>
    <property type="molecule type" value="Genomic_DNA"/>
</dbReference>
<evidence type="ECO:0000313" key="2">
    <source>
        <dbReference type="EMBL" id="CAB9496643.1"/>
    </source>
</evidence>
<organism evidence="2 3">
    <name type="scientific">Seminavis robusta</name>
    <dbReference type="NCBI Taxonomy" id="568900"/>
    <lineage>
        <taxon>Eukaryota</taxon>
        <taxon>Sar</taxon>
        <taxon>Stramenopiles</taxon>
        <taxon>Ochrophyta</taxon>
        <taxon>Bacillariophyta</taxon>
        <taxon>Bacillariophyceae</taxon>
        <taxon>Bacillariophycidae</taxon>
        <taxon>Naviculales</taxon>
        <taxon>Naviculaceae</taxon>
        <taxon>Seminavis</taxon>
    </lineage>
</organism>
<sequence>MVLLAATAVGVGGYAAYRGGEAAVNATGRAIEDSKREGRRREEQRGMNAKSRQRSSRLNDIQNKIVAAKSGSVTADTTSSSKTASSTSTSTGLSQESQQNLQNDRFSSIKERYAAERNKTKEKKGVFGKLFKKK</sequence>
<evidence type="ECO:0000313" key="3">
    <source>
        <dbReference type="Proteomes" id="UP001153069"/>
    </source>
</evidence>
<comment type="caution">
    <text evidence="2">The sequence shown here is derived from an EMBL/GenBank/DDBJ whole genome shotgun (WGS) entry which is preliminary data.</text>
</comment>
<accession>A0A9N8GZR0</accession>
<dbReference type="AlphaFoldDB" id="A0A9N8GZR0"/>
<dbReference type="Proteomes" id="UP001153069">
    <property type="component" value="Unassembled WGS sequence"/>
</dbReference>